<organism evidence="1 2">
    <name type="scientific">Treponema phagedenis</name>
    <dbReference type="NCBI Taxonomy" id="162"/>
    <lineage>
        <taxon>Bacteria</taxon>
        <taxon>Pseudomonadati</taxon>
        <taxon>Spirochaetota</taxon>
        <taxon>Spirochaetia</taxon>
        <taxon>Spirochaetales</taxon>
        <taxon>Treponemataceae</taxon>
        <taxon>Treponema</taxon>
    </lineage>
</organism>
<gene>
    <name evidence="1" type="ORF">FUT82_02760</name>
</gene>
<dbReference type="AlphaFoldDB" id="A0AAE6IRK2"/>
<proteinExistence type="predicted"/>
<dbReference type="GeneID" id="57751903"/>
<evidence type="ECO:0000313" key="2">
    <source>
        <dbReference type="Proteomes" id="UP000323594"/>
    </source>
</evidence>
<evidence type="ECO:0000313" key="1">
    <source>
        <dbReference type="EMBL" id="QEJ97010.1"/>
    </source>
</evidence>
<name>A0AAE6IRK2_TREPH</name>
<sequence length="146" mass="16629">MTIFLSLVSGLVGAMVGAGIQIFYNNKIEKQRLLHDYKKICFAEWLHLNEELLILLREPQKENNTVFRQAIKQKTELLSFIAAVSKKHEKAVSKLKKHIVDIDERISLSDFAEEAVNIGKVQGNKTKLIREVSTLITEVLDKLAKL</sequence>
<dbReference type="Proteomes" id="UP000323594">
    <property type="component" value="Chromosome"/>
</dbReference>
<accession>A0AAE6IRK2</accession>
<dbReference type="EMBL" id="CP042817">
    <property type="protein sequence ID" value="QEJ97010.1"/>
    <property type="molecule type" value="Genomic_DNA"/>
</dbReference>
<protein>
    <submittedName>
        <fullName evidence="1">Uncharacterized protein</fullName>
    </submittedName>
</protein>
<dbReference type="RefSeq" id="WP_002700175.1">
    <property type="nucleotide sequence ID" value="NZ_CP042813.1"/>
</dbReference>
<reference evidence="1 2" key="1">
    <citation type="submission" date="2019-08" db="EMBL/GenBank/DDBJ databases">
        <authorList>
            <person name="Kuhnert P."/>
        </authorList>
    </citation>
    <scope>NUCLEOTIDE SEQUENCE [LARGE SCALE GENOMIC DNA]</scope>
    <source>
        <strain evidence="1 2">B36.5</strain>
    </source>
</reference>